<keyword evidence="3" id="KW-1185">Reference proteome</keyword>
<comment type="caution">
    <text evidence="2">The sequence shown here is derived from an EMBL/GenBank/DDBJ whole genome shotgun (WGS) entry which is preliminary data.</text>
</comment>
<dbReference type="PANTHER" id="PTHR38032">
    <property type="entry name" value="POLYMERASE-RELATED"/>
    <property type="match status" value="1"/>
</dbReference>
<dbReference type="InterPro" id="IPR046865">
    <property type="entry name" value="FapA_b_solenoid"/>
</dbReference>
<dbReference type="InterPro" id="IPR046866">
    <property type="entry name" value="FapA_N"/>
</dbReference>
<dbReference type="Pfam" id="PF03961">
    <property type="entry name" value="FapA"/>
    <property type="match status" value="1"/>
</dbReference>
<gene>
    <name evidence="2" type="ORF">I0Q91_03635</name>
</gene>
<organism evidence="2 3">
    <name type="scientific">Halonatronomonas betaini</name>
    <dbReference type="NCBI Taxonomy" id="2778430"/>
    <lineage>
        <taxon>Bacteria</taxon>
        <taxon>Bacillati</taxon>
        <taxon>Bacillota</taxon>
        <taxon>Clostridia</taxon>
        <taxon>Halanaerobiales</taxon>
        <taxon>Halarsenatibacteraceae</taxon>
        <taxon>Halonatronomonas</taxon>
    </lineage>
</organism>
<evidence type="ECO:0000313" key="2">
    <source>
        <dbReference type="EMBL" id="MBF8436160.1"/>
    </source>
</evidence>
<evidence type="ECO:0000259" key="1">
    <source>
        <dbReference type="Pfam" id="PF20250"/>
    </source>
</evidence>
<dbReference type="EMBL" id="JADPIE010000002">
    <property type="protein sequence ID" value="MBF8436160.1"/>
    <property type="molecule type" value="Genomic_DNA"/>
</dbReference>
<dbReference type="RefSeq" id="WP_270452943.1">
    <property type="nucleotide sequence ID" value="NZ_JADPIE010000002.1"/>
</dbReference>
<feature type="domain" description="Flagellar Assembly Protein A N-terminal region" evidence="1">
    <location>
        <begin position="67"/>
        <end position="249"/>
    </location>
</feature>
<dbReference type="PANTHER" id="PTHR38032:SF1">
    <property type="entry name" value="RNA-BINDING PROTEIN KHPB N-TERMINAL DOMAIN-CONTAINING PROTEIN"/>
    <property type="match status" value="1"/>
</dbReference>
<sequence length="598" mass="66989">MLKISGDKILVEEKEDMMRYPVLSAGDNVDLFVDGNLIEKRAIVTGDSDIKYRIKDKDLSYSSSKTIDVEVTEDEMEAYLEIKIQPAKDYQVKLVEQKGVSVLVSSETSREYPEVKKSEILQAIQQAGIIYGIDQEVISSLVNTQENQRVLIAKGKEPKPGRTARIEPVNIREESNIEYFHKHIISVLPGQVIAVKKEATPGQKGTTVRGKTIRLSPPDDPEIILGDNVMSNPAGNKIIALEAGRPVIEHRKDSVKVSVIQQHRIEGDIDRDTGKISYSGDLIVTGSIQDFFGVNIEGILKVRKHINNAEIITGGDIYAGHNIIGANLKIGISSEKDDIIDELFNKNINIFIGTFEKMLNIYNEDREVVKIDRKFRTLISNSKKLSKIKSELISSCQQVLKNKRQENNPFKDSIKLLHQYLLGYKNYSKDSYAQLKEIANKIDNKLYRQQAFGKSNLAAGYIQNSEITASGDIYLFQQGVYTSTIKTAGNIIGNNKTSFFKGGTYNTGGWFAGGAVGAELGTTKIKVKAGFLAREIKENVIVVGPEDKMKFSAGSKNIYIKVNEDGRFESHSWPGWQNWIDDKVDQNIKRIWSKRSKF</sequence>
<reference evidence="2" key="1">
    <citation type="submission" date="2020-11" db="EMBL/GenBank/DDBJ databases">
        <title>Halonatronomonas betainensis gen. nov., sp. nov. a novel haloalkaliphilic representative of the family Halanaerobiacae capable of betaine degradation.</title>
        <authorList>
            <person name="Boltyanskaya Y."/>
            <person name="Kevbrin V."/>
            <person name="Detkova E."/>
            <person name="Grouzdev D.S."/>
            <person name="Koziaeva V."/>
            <person name="Zhilina T."/>
        </authorList>
    </citation>
    <scope>NUCLEOTIDE SEQUENCE</scope>
    <source>
        <strain evidence="2">Z-7014</strain>
    </source>
</reference>
<dbReference type="InterPro" id="IPR005646">
    <property type="entry name" value="FapA"/>
</dbReference>
<dbReference type="AlphaFoldDB" id="A0A931ATI1"/>
<dbReference type="Proteomes" id="UP000621436">
    <property type="component" value="Unassembled WGS sequence"/>
</dbReference>
<accession>A0A931ATI1</accession>
<dbReference type="Pfam" id="PF20250">
    <property type="entry name" value="FapA_N"/>
    <property type="match status" value="1"/>
</dbReference>
<evidence type="ECO:0000313" key="3">
    <source>
        <dbReference type="Proteomes" id="UP000621436"/>
    </source>
</evidence>
<protein>
    <submittedName>
        <fullName evidence="2">DUF342 domain-containing protein</fullName>
    </submittedName>
</protein>
<proteinExistence type="predicted"/>
<name>A0A931ATI1_9FIRM</name>